<dbReference type="GO" id="GO:0016787">
    <property type="term" value="F:hydrolase activity"/>
    <property type="evidence" value="ECO:0007669"/>
    <property type="project" value="UniProtKB-KW"/>
</dbReference>
<evidence type="ECO:0000256" key="11">
    <source>
        <dbReference type="RuleBase" id="RU361274"/>
    </source>
</evidence>
<dbReference type="PANTHER" id="PTHR30616">
    <property type="entry name" value="UNCHARACTERIZED PROTEIN YFIH"/>
    <property type="match status" value="1"/>
</dbReference>
<evidence type="ECO:0000256" key="6">
    <source>
        <dbReference type="ARBA" id="ARBA00022801"/>
    </source>
</evidence>
<comment type="caution">
    <text evidence="12">The sequence shown here is derived from an EMBL/GenBank/DDBJ whole genome shotgun (WGS) entry which is preliminary data.</text>
</comment>
<dbReference type="SUPFAM" id="SSF64438">
    <property type="entry name" value="CNF1/YfiH-like putative cysteine hydrolases"/>
    <property type="match status" value="1"/>
</dbReference>
<dbReference type="EMBL" id="JAQIFT010000049">
    <property type="protein sequence ID" value="MDA3732554.1"/>
    <property type="molecule type" value="Genomic_DNA"/>
</dbReference>
<dbReference type="PANTHER" id="PTHR30616:SF2">
    <property type="entry name" value="PURINE NUCLEOSIDE PHOSPHORYLASE LACC1"/>
    <property type="match status" value="1"/>
</dbReference>
<dbReference type="InterPro" id="IPR011324">
    <property type="entry name" value="Cytotoxic_necrot_fac-like_cat"/>
</dbReference>
<evidence type="ECO:0000256" key="3">
    <source>
        <dbReference type="ARBA" id="ARBA00007353"/>
    </source>
</evidence>
<dbReference type="RefSeq" id="WP_198524892.1">
    <property type="nucleotide sequence ID" value="NZ_JAQIFT010000049.1"/>
</dbReference>
<comment type="catalytic activity">
    <reaction evidence="10">
        <text>S-methyl-5'-thioadenosine + phosphate = 5-(methylsulfanyl)-alpha-D-ribose 1-phosphate + adenine</text>
        <dbReference type="Rhea" id="RHEA:11852"/>
        <dbReference type="ChEBI" id="CHEBI:16708"/>
        <dbReference type="ChEBI" id="CHEBI:17509"/>
        <dbReference type="ChEBI" id="CHEBI:43474"/>
        <dbReference type="ChEBI" id="CHEBI:58533"/>
        <dbReference type="EC" id="2.4.2.28"/>
    </reaction>
    <physiologicalReaction direction="left-to-right" evidence="10">
        <dbReference type="Rhea" id="RHEA:11853"/>
    </physiologicalReaction>
</comment>
<keyword evidence="7" id="KW-0862">Zinc</keyword>
<dbReference type="GO" id="GO:0017061">
    <property type="term" value="F:S-methyl-5-thioadenosine phosphorylase activity"/>
    <property type="evidence" value="ECO:0007669"/>
    <property type="project" value="UniProtKB-EC"/>
</dbReference>
<keyword evidence="13" id="KW-1185">Reference proteome</keyword>
<comment type="catalytic activity">
    <reaction evidence="1">
        <text>inosine + phosphate = alpha-D-ribose 1-phosphate + hypoxanthine</text>
        <dbReference type="Rhea" id="RHEA:27646"/>
        <dbReference type="ChEBI" id="CHEBI:17368"/>
        <dbReference type="ChEBI" id="CHEBI:17596"/>
        <dbReference type="ChEBI" id="CHEBI:43474"/>
        <dbReference type="ChEBI" id="CHEBI:57720"/>
        <dbReference type="EC" id="2.4.2.1"/>
    </reaction>
    <physiologicalReaction direction="left-to-right" evidence="1">
        <dbReference type="Rhea" id="RHEA:27647"/>
    </physiologicalReaction>
</comment>
<comment type="function">
    <text evidence="2">Purine nucleoside enzyme that catalyzes the phosphorolysis of adenosine and inosine nucleosides, yielding D-ribose 1-phosphate and the respective free bases, adenine and hypoxanthine. Also catalyzes the phosphorolysis of S-methyl-5'-thioadenosine into adenine and S-methyl-5-thio-alpha-D-ribose 1-phosphate. Also has adenosine deaminase activity.</text>
</comment>
<evidence type="ECO:0000313" key="12">
    <source>
        <dbReference type="EMBL" id="MDA3732554.1"/>
    </source>
</evidence>
<evidence type="ECO:0000256" key="10">
    <source>
        <dbReference type="ARBA" id="ARBA00049893"/>
    </source>
</evidence>
<dbReference type="NCBIfam" id="TIGR00726">
    <property type="entry name" value="peptidoglycan editing factor PgeF"/>
    <property type="match status" value="1"/>
</dbReference>
<evidence type="ECO:0000256" key="7">
    <source>
        <dbReference type="ARBA" id="ARBA00022833"/>
    </source>
</evidence>
<keyword evidence="4" id="KW-0808">Transferase</keyword>
<sequence length="274" mass="30874">MEQKRGAIYKEEGIIPHVIFECWENDSNMGHCFTTKLGGVSKGECESLNLGFNRGDDRENVVENYRRVGTLLGTSIEQMVLSRQVHETQIAEVTSNDAGNGIITPNKWESLDGIYTKEKGLTLVTHYADCVPLFFYARKYGMIGMAHAGWRGTVNEIGKKMIDIWHQEHNIPLEDIEVGIGPSIGPCCFEVHTDVADVFLERFGEQPFIVKNTKNDKYNIDLWACNAYSLETIGIKPNQIAKAEMCTCCQSDTFFSHRKTQGKRGTLGAFMYLK</sequence>
<dbReference type="Pfam" id="PF02578">
    <property type="entry name" value="Cu-oxidase_4"/>
    <property type="match status" value="1"/>
</dbReference>
<dbReference type="CDD" id="cd16833">
    <property type="entry name" value="YfiH"/>
    <property type="match status" value="1"/>
</dbReference>
<reference evidence="12" key="1">
    <citation type="journal article" date="2023" name="Int. J. Syst. Evol. Microbiol.">
        <title>&lt;i&gt;Holtiella tumoricola&lt;/i&gt; gen. nov. sp. nov., isolated from a human clinical sample.</title>
        <authorList>
            <person name="Allen-Vercoe E."/>
            <person name="Daigneault M.C."/>
            <person name="Vancuren S.J."/>
            <person name="Cochrane K."/>
            <person name="O'Neal L.L."/>
            <person name="Sankaranarayanan K."/>
            <person name="Lawson P.A."/>
        </authorList>
    </citation>
    <scope>NUCLEOTIDE SEQUENCE</scope>
    <source>
        <strain evidence="12">CC70A</strain>
    </source>
</reference>
<dbReference type="InterPro" id="IPR038371">
    <property type="entry name" value="Cu_polyphenol_OxRdtase_sf"/>
</dbReference>
<keyword evidence="6" id="KW-0378">Hydrolase</keyword>
<proteinExistence type="inferred from homology"/>
<evidence type="ECO:0000256" key="1">
    <source>
        <dbReference type="ARBA" id="ARBA00000553"/>
    </source>
</evidence>
<accession>A0AA42DNY5</accession>
<gene>
    <name evidence="12" type="primary">pgeF</name>
    <name evidence="12" type="ORF">PBV87_13765</name>
</gene>
<dbReference type="InterPro" id="IPR003730">
    <property type="entry name" value="Cu_polyphenol_OxRdtase"/>
</dbReference>
<evidence type="ECO:0000256" key="2">
    <source>
        <dbReference type="ARBA" id="ARBA00003215"/>
    </source>
</evidence>
<evidence type="ECO:0000256" key="4">
    <source>
        <dbReference type="ARBA" id="ARBA00022679"/>
    </source>
</evidence>
<comment type="similarity">
    <text evidence="3 11">Belongs to the purine nucleoside phosphorylase YfiH/LACC1 family.</text>
</comment>
<evidence type="ECO:0000313" key="13">
    <source>
        <dbReference type="Proteomes" id="UP001169242"/>
    </source>
</evidence>
<name>A0AA42DNY5_9FIRM</name>
<dbReference type="AlphaFoldDB" id="A0AA42DNY5"/>
<evidence type="ECO:0000256" key="5">
    <source>
        <dbReference type="ARBA" id="ARBA00022723"/>
    </source>
</evidence>
<organism evidence="12 13">
    <name type="scientific">Holtiella tumoricola</name>
    <dbReference type="NCBI Taxonomy" id="3018743"/>
    <lineage>
        <taxon>Bacteria</taxon>
        <taxon>Bacillati</taxon>
        <taxon>Bacillota</taxon>
        <taxon>Clostridia</taxon>
        <taxon>Lachnospirales</taxon>
        <taxon>Cellulosilyticaceae</taxon>
        <taxon>Holtiella</taxon>
    </lineage>
</organism>
<keyword evidence="5" id="KW-0479">Metal-binding</keyword>
<comment type="catalytic activity">
    <reaction evidence="8">
        <text>adenosine + H2O + H(+) = inosine + NH4(+)</text>
        <dbReference type="Rhea" id="RHEA:24408"/>
        <dbReference type="ChEBI" id="CHEBI:15377"/>
        <dbReference type="ChEBI" id="CHEBI:15378"/>
        <dbReference type="ChEBI" id="CHEBI:16335"/>
        <dbReference type="ChEBI" id="CHEBI:17596"/>
        <dbReference type="ChEBI" id="CHEBI:28938"/>
        <dbReference type="EC" id="3.5.4.4"/>
    </reaction>
    <physiologicalReaction direction="left-to-right" evidence="8">
        <dbReference type="Rhea" id="RHEA:24409"/>
    </physiologicalReaction>
</comment>
<protein>
    <recommendedName>
        <fullName evidence="11">Purine nucleoside phosphorylase</fullName>
    </recommendedName>
</protein>
<dbReference type="GO" id="GO:0005507">
    <property type="term" value="F:copper ion binding"/>
    <property type="evidence" value="ECO:0007669"/>
    <property type="project" value="TreeGrafter"/>
</dbReference>
<comment type="catalytic activity">
    <reaction evidence="9">
        <text>adenosine + phosphate = alpha-D-ribose 1-phosphate + adenine</text>
        <dbReference type="Rhea" id="RHEA:27642"/>
        <dbReference type="ChEBI" id="CHEBI:16335"/>
        <dbReference type="ChEBI" id="CHEBI:16708"/>
        <dbReference type="ChEBI" id="CHEBI:43474"/>
        <dbReference type="ChEBI" id="CHEBI:57720"/>
        <dbReference type="EC" id="2.4.2.1"/>
    </reaction>
    <physiologicalReaction direction="left-to-right" evidence="9">
        <dbReference type="Rhea" id="RHEA:27643"/>
    </physiologicalReaction>
</comment>
<dbReference type="Gene3D" id="3.60.140.10">
    <property type="entry name" value="CNF1/YfiH-like putative cysteine hydrolases"/>
    <property type="match status" value="1"/>
</dbReference>
<dbReference type="Proteomes" id="UP001169242">
    <property type="component" value="Unassembled WGS sequence"/>
</dbReference>
<evidence type="ECO:0000256" key="8">
    <source>
        <dbReference type="ARBA" id="ARBA00047989"/>
    </source>
</evidence>
<evidence type="ECO:0000256" key="9">
    <source>
        <dbReference type="ARBA" id="ARBA00048968"/>
    </source>
</evidence>